<evidence type="ECO:0000313" key="9">
    <source>
        <dbReference type="EMBL" id="KAF5186295.1"/>
    </source>
</evidence>
<evidence type="ECO:0000256" key="2">
    <source>
        <dbReference type="ARBA" id="ARBA00004496"/>
    </source>
</evidence>
<comment type="similarity">
    <text evidence="3">Belongs to the PYR/PYL/RCAR abscisic acid intracellular receptor family.</text>
</comment>
<keyword evidence="6 9" id="KW-0675">Receptor</keyword>
<comment type="subcellular location">
    <subcellularLocation>
        <location evidence="2">Cytoplasm</location>
    </subcellularLocation>
    <subcellularLocation>
        <location evidence="1">Nucleus</location>
    </subcellularLocation>
</comment>
<keyword evidence="8" id="KW-0650">Protein phosphatase inhibitor</keyword>
<keyword evidence="10" id="KW-1185">Reference proteome</keyword>
<sequence length="163" mass="18126">MEILPSSSPPKCSSVLVQHINAPVPLVWSIVRRFDKPELYKRFVQTTTMLSGDGDNIGCVRKVQIVSGLPAQVSIERLNLLEANLHVISFSIVGGDHRLANYRSTMLLLEKNDEADKTTVMESYTVDAPTGSSKEDTCYFVENIIRWNLESLASVAERMTSVP</sequence>
<dbReference type="InterPro" id="IPR023393">
    <property type="entry name" value="START-like_dom_sf"/>
</dbReference>
<organism evidence="9 10">
    <name type="scientific">Thalictrum thalictroides</name>
    <name type="common">Rue-anemone</name>
    <name type="synonym">Anemone thalictroides</name>
    <dbReference type="NCBI Taxonomy" id="46969"/>
    <lineage>
        <taxon>Eukaryota</taxon>
        <taxon>Viridiplantae</taxon>
        <taxon>Streptophyta</taxon>
        <taxon>Embryophyta</taxon>
        <taxon>Tracheophyta</taxon>
        <taxon>Spermatophyta</taxon>
        <taxon>Magnoliopsida</taxon>
        <taxon>Ranunculales</taxon>
        <taxon>Ranunculaceae</taxon>
        <taxon>Thalictroideae</taxon>
        <taxon>Thalictrum</taxon>
    </lineage>
</organism>
<dbReference type="GO" id="GO:0009738">
    <property type="term" value="P:abscisic acid-activated signaling pathway"/>
    <property type="evidence" value="ECO:0007669"/>
    <property type="project" value="UniProtKB-KW"/>
</dbReference>
<evidence type="ECO:0000256" key="5">
    <source>
        <dbReference type="ARBA" id="ARBA00022682"/>
    </source>
</evidence>
<dbReference type="InterPro" id="IPR050279">
    <property type="entry name" value="Plant_def-hormone_signal"/>
</dbReference>
<dbReference type="GO" id="GO:0004864">
    <property type="term" value="F:protein phosphatase inhibitor activity"/>
    <property type="evidence" value="ECO:0007669"/>
    <property type="project" value="UniProtKB-KW"/>
</dbReference>
<dbReference type="PANTHER" id="PTHR31213">
    <property type="entry name" value="OS08G0374000 PROTEIN-RELATED"/>
    <property type="match status" value="1"/>
</dbReference>
<dbReference type="GO" id="GO:0010427">
    <property type="term" value="F:abscisic acid binding"/>
    <property type="evidence" value="ECO:0007669"/>
    <property type="project" value="TreeGrafter"/>
</dbReference>
<dbReference type="EMBL" id="JABWDY010029511">
    <property type="protein sequence ID" value="KAF5186295.1"/>
    <property type="molecule type" value="Genomic_DNA"/>
</dbReference>
<evidence type="ECO:0000256" key="4">
    <source>
        <dbReference type="ARBA" id="ARBA00022490"/>
    </source>
</evidence>
<dbReference type="SUPFAM" id="SSF55961">
    <property type="entry name" value="Bet v1-like"/>
    <property type="match status" value="1"/>
</dbReference>
<accession>A0A7J6VQ11</accession>
<keyword evidence="7" id="KW-0539">Nucleus</keyword>
<dbReference type="Proteomes" id="UP000554482">
    <property type="component" value="Unassembled WGS sequence"/>
</dbReference>
<dbReference type="CDD" id="cd07821">
    <property type="entry name" value="PYR_PYL_RCAR_like"/>
    <property type="match status" value="1"/>
</dbReference>
<evidence type="ECO:0000256" key="6">
    <source>
        <dbReference type="ARBA" id="ARBA00023170"/>
    </source>
</evidence>
<evidence type="ECO:0000256" key="3">
    <source>
        <dbReference type="ARBA" id="ARBA00008594"/>
    </source>
</evidence>
<keyword evidence="4" id="KW-0963">Cytoplasm</keyword>
<keyword evidence="5" id="KW-0938">Abscisic acid signaling pathway</keyword>
<comment type="caution">
    <text evidence="9">The sequence shown here is derived from an EMBL/GenBank/DDBJ whole genome shotgun (WGS) entry which is preliminary data.</text>
</comment>
<dbReference type="GO" id="GO:0005634">
    <property type="term" value="C:nucleus"/>
    <property type="evidence" value="ECO:0007669"/>
    <property type="project" value="UniProtKB-SubCell"/>
</dbReference>
<dbReference type="AlphaFoldDB" id="A0A7J6VQ11"/>
<protein>
    <submittedName>
        <fullName evidence="9">Abscisic acid receptor pyr1</fullName>
    </submittedName>
</protein>
<dbReference type="Gene3D" id="3.30.530.20">
    <property type="match status" value="1"/>
</dbReference>
<dbReference type="Pfam" id="PF10604">
    <property type="entry name" value="Polyketide_cyc2"/>
    <property type="match status" value="1"/>
</dbReference>
<evidence type="ECO:0000256" key="1">
    <source>
        <dbReference type="ARBA" id="ARBA00004123"/>
    </source>
</evidence>
<name>A0A7J6VQ11_THATH</name>
<dbReference type="PANTHER" id="PTHR31213:SF82">
    <property type="entry name" value="ABSCISIC ACID RECEPTOR PYL11-RELATED"/>
    <property type="match status" value="1"/>
</dbReference>
<dbReference type="InterPro" id="IPR019587">
    <property type="entry name" value="Polyketide_cyclase/dehydratase"/>
</dbReference>
<reference evidence="9 10" key="1">
    <citation type="submission" date="2020-06" db="EMBL/GenBank/DDBJ databases">
        <title>Transcriptomic and genomic resources for Thalictrum thalictroides and T. hernandezii: Facilitating candidate gene discovery in an emerging model plant lineage.</title>
        <authorList>
            <person name="Arias T."/>
            <person name="Riano-Pachon D.M."/>
            <person name="Di Stilio V.S."/>
        </authorList>
    </citation>
    <scope>NUCLEOTIDE SEQUENCE [LARGE SCALE GENOMIC DNA]</scope>
    <source>
        <strain evidence="10">cv. WT478/WT964</strain>
        <tissue evidence="9">Leaves</tissue>
    </source>
</reference>
<gene>
    <name evidence="9" type="ORF">FRX31_024121</name>
</gene>
<dbReference type="OrthoDB" id="4436220at2759"/>
<evidence type="ECO:0000256" key="7">
    <source>
        <dbReference type="ARBA" id="ARBA00023242"/>
    </source>
</evidence>
<dbReference type="GO" id="GO:0005737">
    <property type="term" value="C:cytoplasm"/>
    <property type="evidence" value="ECO:0007669"/>
    <property type="project" value="UniProtKB-SubCell"/>
</dbReference>
<evidence type="ECO:0000256" key="8">
    <source>
        <dbReference type="ARBA" id="ARBA00023272"/>
    </source>
</evidence>
<evidence type="ECO:0000313" key="10">
    <source>
        <dbReference type="Proteomes" id="UP000554482"/>
    </source>
</evidence>
<proteinExistence type="inferred from homology"/>
<dbReference type="GO" id="GO:0038023">
    <property type="term" value="F:signaling receptor activity"/>
    <property type="evidence" value="ECO:0007669"/>
    <property type="project" value="TreeGrafter"/>
</dbReference>